<feature type="transmembrane region" description="Helical" evidence="2">
    <location>
        <begin position="262"/>
        <end position="281"/>
    </location>
</feature>
<feature type="signal peptide" evidence="3">
    <location>
        <begin position="1"/>
        <end position="25"/>
    </location>
</feature>
<feature type="region of interest" description="Disordered" evidence="1">
    <location>
        <begin position="559"/>
        <end position="659"/>
    </location>
</feature>
<dbReference type="Proteomes" id="UP000685013">
    <property type="component" value="Chromosome 4"/>
</dbReference>
<evidence type="ECO:0000259" key="4">
    <source>
        <dbReference type="PROSITE" id="PS50866"/>
    </source>
</evidence>
<dbReference type="InterPro" id="IPR009038">
    <property type="entry name" value="GOLD_dom"/>
</dbReference>
<keyword evidence="6" id="KW-1185">Reference proteome</keyword>
<keyword evidence="2 5" id="KW-0812">Transmembrane</keyword>
<feature type="non-terminal residue" evidence="5">
    <location>
        <position position="1"/>
    </location>
</feature>
<feature type="chain" id="PRO_5043596677" evidence="3">
    <location>
        <begin position="26"/>
        <end position="659"/>
    </location>
</feature>
<comment type="caution">
    <text evidence="5">The sequence shown here is derived from an EMBL/GenBank/DDBJ whole genome shotgun (WGS) entry which is preliminary data.</text>
</comment>
<accession>A0AAV6NLA6</accession>
<reference evidence="5 6" key="1">
    <citation type="journal article" date="2021" name="Hortic Res">
        <title>The domestication of Cucurbita argyrosperma as revealed by the genome of its wild relative.</title>
        <authorList>
            <person name="Barrera-Redondo J."/>
            <person name="Sanchez-de la Vega G."/>
            <person name="Aguirre-Liguori J.A."/>
            <person name="Castellanos-Morales G."/>
            <person name="Gutierrez-Guerrero Y.T."/>
            <person name="Aguirre-Dugua X."/>
            <person name="Aguirre-Planter E."/>
            <person name="Tenaillon M.I."/>
            <person name="Lira-Saade R."/>
            <person name="Eguiarte L.E."/>
        </authorList>
    </citation>
    <scope>NUCLEOTIDE SEQUENCE [LARGE SCALE GENOMIC DNA]</scope>
    <source>
        <strain evidence="5">JBR-2021</strain>
    </source>
</reference>
<keyword evidence="3" id="KW-0732">Signal</keyword>
<dbReference type="EMBL" id="JAGKQH010000004">
    <property type="protein sequence ID" value="KAG6600353.1"/>
    <property type="molecule type" value="Genomic_DNA"/>
</dbReference>
<dbReference type="InterPro" id="IPR055464">
    <property type="entry name" value="DUF7036"/>
</dbReference>
<dbReference type="AlphaFoldDB" id="A0AAV6NLA6"/>
<dbReference type="Pfam" id="PF01105">
    <property type="entry name" value="EMP24_GP25L"/>
    <property type="match status" value="1"/>
</dbReference>
<evidence type="ECO:0000313" key="6">
    <source>
        <dbReference type="Proteomes" id="UP000685013"/>
    </source>
</evidence>
<feature type="transmembrane region" description="Helical" evidence="2">
    <location>
        <begin position="180"/>
        <end position="203"/>
    </location>
</feature>
<dbReference type="PROSITE" id="PS50866">
    <property type="entry name" value="GOLD"/>
    <property type="match status" value="1"/>
</dbReference>
<proteinExistence type="predicted"/>
<evidence type="ECO:0000256" key="1">
    <source>
        <dbReference type="SAM" id="MobiDB-lite"/>
    </source>
</evidence>
<sequence length="659" mass="73683">MRREVVLPLFVLCFFAADLVRTGHSIWLNLPASGTKCVSEEIQTNVVVLADFVVVADHTHAPTISVKVTSPYGNNLHHSENITHGQFAFTTSEGGNYLACFWLTDHKHEAGTEVSVNLDWRTGIAAKDWESVAKKEKIEGVELELRKLEGAVEAIHENLLYLRDREAIMRTVSERTNARVAWYSIMSLGVCIIASTLQIWVFVTKPRRGFGGFVTDALQMGKVEERNLPVQQRREVAHSSGCLCSECSICFDRVCKELNFKCLLVLVLGFVVFVPGFFWLLPFHERNSGFEAKDAIKLSATVHVYFVLEKPVKELLPHIKRLEFDINGELDIPNVKVAILSMHDVGELNRTYVVFGLLSEYLTAPINPVSLSLLRSYLYDLYLRESNLTLTTSIFGQPSVFEILRFPGGISIIPFQHASIWQFPQIVFNFTLTNSISEILDKFVEFRNEVKLGLHLRRYENVYFQITNTIGSTMQPLVVVQASISSELGRMTSQRLQQLAAIINASPKRNLGLDYSVFGEVESVSLSSYLRRTSKARPPTLSPAPAPAPGHHVELQIAPHRSRSSSHGLAPQRHVNRYPPRSSPAPAHSSRGHSIPPISYPKSTSLIVPPADQPGVSSSLPPDLLPKPKPSFRSESGQTKEDVHRVWPPPIDSSRPDQD</sequence>
<gene>
    <name evidence="5" type="ORF">SDJN03_05586</name>
</gene>
<feature type="compositionally biased region" description="Low complexity" evidence="1">
    <location>
        <begin position="584"/>
        <end position="594"/>
    </location>
</feature>
<keyword evidence="2" id="KW-1133">Transmembrane helix</keyword>
<dbReference type="SMART" id="SM01190">
    <property type="entry name" value="EMP24_GP25L"/>
    <property type="match status" value="1"/>
</dbReference>
<evidence type="ECO:0000313" key="5">
    <source>
        <dbReference type="EMBL" id="KAG6600353.1"/>
    </source>
</evidence>
<evidence type="ECO:0000256" key="3">
    <source>
        <dbReference type="SAM" id="SignalP"/>
    </source>
</evidence>
<feature type="domain" description="GOLD" evidence="4">
    <location>
        <begin position="35"/>
        <end position="147"/>
    </location>
</feature>
<protein>
    <submittedName>
        <fullName evidence="5">Transmembrane emp24 domain-containing protein p24delta3</fullName>
    </submittedName>
</protein>
<dbReference type="Pfam" id="PF23041">
    <property type="entry name" value="DUF7036"/>
    <property type="match status" value="2"/>
</dbReference>
<dbReference type="PANTHER" id="PTHR33826">
    <property type="entry name" value="F20B24.21"/>
    <property type="match status" value="1"/>
</dbReference>
<name>A0AAV6NLA6_9ROSI</name>
<dbReference type="PANTHER" id="PTHR33826:SF4">
    <property type="entry name" value="F20B24.21"/>
    <property type="match status" value="1"/>
</dbReference>
<keyword evidence="2" id="KW-0472">Membrane</keyword>
<organism evidence="5 6">
    <name type="scientific">Cucurbita argyrosperma subsp. sororia</name>
    <dbReference type="NCBI Taxonomy" id="37648"/>
    <lineage>
        <taxon>Eukaryota</taxon>
        <taxon>Viridiplantae</taxon>
        <taxon>Streptophyta</taxon>
        <taxon>Embryophyta</taxon>
        <taxon>Tracheophyta</taxon>
        <taxon>Spermatophyta</taxon>
        <taxon>Magnoliopsida</taxon>
        <taxon>eudicotyledons</taxon>
        <taxon>Gunneridae</taxon>
        <taxon>Pentapetalae</taxon>
        <taxon>rosids</taxon>
        <taxon>fabids</taxon>
        <taxon>Cucurbitales</taxon>
        <taxon>Cucurbitaceae</taxon>
        <taxon>Cucurbiteae</taxon>
        <taxon>Cucurbita</taxon>
    </lineage>
</organism>
<evidence type="ECO:0000256" key="2">
    <source>
        <dbReference type="SAM" id="Phobius"/>
    </source>
</evidence>